<evidence type="ECO:0000256" key="5">
    <source>
        <dbReference type="RuleBase" id="RU000481"/>
    </source>
</evidence>
<dbReference type="InterPro" id="IPR015424">
    <property type="entry name" value="PyrdxlP-dep_Trfase"/>
</dbReference>
<evidence type="ECO:0000256" key="2">
    <source>
        <dbReference type="ARBA" id="ARBA00022898"/>
    </source>
</evidence>
<comment type="similarity">
    <text evidence="5">Belongs to the class-I pyridoxal-phosphate-dependent aminotransferase family.</text>
</comment>
<dbReference type="PROSITE" id="PS00105">
    <property type="entry name" value="AA_TRANSFER_CLASS_1"/>
    <property type="match status" value="1"/>
</dbReference>
<dbReference type="Pfam" id="PF00155">
    <property type="entry name" value="Aminotran_1_2"/>
    <property type="match status" value="1"/>
</dbReference>
<accession>A0ABP7JZI7</accession>
<dbReference type="PANTHER" id="PTHR43525:SF1">
    <property type="entry name" value="PROTEIN MALY"/>
    <property type="match status" value="1"/>
</dbReference>
<proteinExistence type="inferred from homology"/>
<dbReference type="Gene3D" id="3.40.640.10">
    <property type="entry name" value="Type I PLP-dependent aspartate aminotransferase-like (Major domain)"/>
    <property type="match status" value="1"/>
</dbReference>
<sequence length="393" mass="42665">MSATFDDAYDRTATRSTKWDAYETYLKVPSGPDVLPMWVADMDFPAPDFLTDAVRDLADKGDFGYFAHVDTMCDAIVWWMQTRHNWTVDPAHITPVLSLGNAIAMAIQTWSNPGDAVAIMTPVYHEFASKIARNGRTVTELPLLTDGPRFEMDLAAWETRLTGKERILLLCSPHNPGGRVWSASELDGVAAFCARHDILLVSDEVHHDIVLPGETFTPTAHVLAGHNVRFVAMTSASKTFSIAGSRLGTVIIADQALRNAFRHTVHCSDIAPNLLGTVLTRAAYSPQGAAWVDDMNAYIAGNVAAFKAAIDTIPGAKMSDLEGTYLAWVDFSGTGLNDADLWARVTGEAKIVPSPGLPFGTGGSQGLRFNLGTQRANVLEAGERLKRAFSDLQ</sequence>
<dbReference type="InterPro" id="IPR004838">
    <property type="entry name" value="NHTrfase_class1_PyrdxlP-BS"/>
</dbReference>
<dbReference type="GO" id="GO:0008483">
    <property type="term" value="F:transaminase activity"/>
    <property type="evidence" value="ECO:0007669"/>
    <property type="project" value="UniProtKB-KW"/>
</dbReference>
<dbReference type="InterPro" id="IPR051798">
    <property type="entry name" value="Class-II_PLP-Dep_Aminotrans"/>
</dbReference>
<evidence type="ECO:0000256" key="4">
    <source>
        <dbReference type="ARBA" id="ARBA00037974"/>
    </source>
</evidence>
<evidence type="ECO:0000259" key="6">
    <source>
        <dbReference type="Pfam" id="PF00155"/>
    </source>
</evidence>
<gene>
    <name evidence="7" type="ORF">GCM10022404_09400</name>
</gene>
<evidence type="ECO:0000313" key="7">
    <source>
        <dbReference type="EMBL" id="GAA3860658.1"/>
    </source>
</evidence>
<keyword evidence="8" id="KW-1185">Reference proteome</keyword>
<dbReference type="RefSeq" id="WP_344844114.1">
    <property type="nucleotide sequence ID" value="NZ_BAABDF010000003.1"/>
</dbReference>
<comment type="caution">
    <text evidence="7">The sequence shown here is derived from an EMBL/GenBank/DDBJ whole genome shotgun (WGS) entry which is preliminary data.</text>
</comment>
<evidence type="ECO:0000313" key="8">
    <source>
        <dbReference type="Proteomes" id="UP001399917"/>
    </source>
</evidence>
<organism evidence="7 8">
    <name type="scientific">Celeribacter arenosi</name>
    <dbReference type="NCBI Taxonomy" id="792649"/>
    <lineage>
        <taxon>Bacteria</taxon>
        <taxon>Pseudomonadati</taxon>
        <taxon>Pseudomonadota</taxon>
        <taxon>Alphaproteobacteria</taxon>
        <taxon>Rhodobacterales</taxon>
        <taxon>Roseobacteraceae</taxon>
        <taxon>Celeribacter</taxon>
    </lineage>
</organism>
<dbReference type="Gene3D" id="3.90.1150.10">
    <property type="entry name" value="Aspartate Aminotransferase, domain 1"/>
    <property type="match status" value="1"/>
</dbReference>
<name>A0ABP7JZI7_9RHOB</name>
<dbReference type="SUPFAM" id="SSF53383">
    <property type="entry name" value="PLP-dependent transferases"/>
    <property type="match status" value="1"/>
</dbReference>
<reference evidence="8" key="1">
    <citation type="journal article" date="2019" name="Int. J. Syst. Evol. Microbiol.">
        <title>The Global Catalogue of Microorganisms (GCM) 10K type strain sequencing project: providing services to taxonomists for standard genome sequencing and annotation.</title>
        <authorList>
            <consortium name="The Broad Institute Genomics Platform"/>
            <consortium name="The Broad Institute Genome Sequencing Center for Infectious Disease"/>
            <person name="Wu L."/>
            <person name="Ma J."/>
        </authorList>
    </citation>
    <scope>NUCLEOTIDE SEQUENCE [LARGE SCALE GENOMIC DNA]</scope>
    <source>
        <strain evidence="8">JCM 17190</strain>
    </source>
</reference>
<keyword evidence="5 7" id="KW-0032">Aminotransferase</keyword>
<dbReference type="InterPro" id="IPR004839">
    <property type="entry name" value="Aminotransferase_I/II_large"/>
</dbReference>
<dbReference type="PANTHER" id="PTHR43525">
    <property type="entry name" value="PROTEIN MALY"/>
    <property type="match status" value="1"/>
</dbReference>
<keyword evidence="2" id="KW-0663">Pyridoxal phosphate</keyword>
<keyword evidence="3" id="KW-0456">Lyase</keyword>
<dbReference type="EC" id="2.6.1.-" evidence="5"/>
<evidence type="ECO:0000256" key="1">
    <source>
        <dbReference type="ARBA" id="ARBA00001933"/>
    </source>
</evidence>
<protein>
    <recommendedName>
        <fullName evidence="5">Aminotransferase</fullName>
        <ecNumber evidence="5">2.6.1.-</ecNumber>
    </recommendedName>
</protein>
<evidence type="ECO:0000256" key="3">
    <source>
        <dbReference type="ARBA" id="ARBA00023239"/>
    </source>
</evidence>
<comment type="cofactor">
    <cofactor evidence="1 5">
        <name>pyridoxal 5'-phosphate</name>
        <dbReference type="ChEBI" id="CHEBI:597326"/>
    </cofactor>
</comment>
<comment type="similarity">
    <text evidence="4">Belongs to the class-II pyridoxal-phosphate-dependent aminotransferase family. MalY/PatB cystathionine beta-lyase subfamily.</text>
</comment>
<keyword evidence="5" id="KW-0808">Transferase</keyword>
<dbReference type="CDD" id="cd00609">
    <property type="entry name" value="AAT_like"/>
    <property type="match status" value="1"/>
</dbReference>
<dbReference type="InterPro" id="IPR015421">
    <property type="entry name" value="PyrdxlP-dep_Trfase_major"/>
</dbReference>
<dbReference type="InterPro" id="IPR015422">
    <property type="entry name" value="PyrdxlP-dep_Trfase_small"/>
</dbReference>
<dbReference type="Proteomes" id="UP001399917">
    <property type="component" value="Unassembled WGS sequence"/>
</dbReference>
<feature type="domain" description="Aminotransferase class I/classII large" evidence="6">
    <location>
        <begin position="50"/>
        <end position="385"/>
    </location>
</feature>
<dbReference type="InterPro" id="IPR027619">
    <property type="entry name" value="C-S_lyase_PatB-like"/>
</dbReference>
<dbReference type="NCBIfam" id="TIGR04350">
    <property type="entry name" value="C_S_lyase_PatB"/>
    <property type="match status" value="1"/>
</dbReference>
<dbReference type="EMBL" id="BAABDF010000003">
    <property type="protein sequence ID" value="GAA3860658.1"/>
    <property type="molecule type" value="Genomic_DNA"/>
</dbReference>